<accession>A0A1Q2KW81</accession>
<dbReference type="KEGG" id="pmar:B0X71_04550"/>
<dbReference type="Pfam" id="PF14595">
    <property type="entry name" value="Thioredoxin_9"/>
    <property type="match status" value="1"/>
</dbReference>
<dbReference type="Gene3D" id="3.40.30.10">
    <property type="entry name" value="Glutaredoxin"/>
    <property type="match status" value="1"/>
</dbReference>
<dbReference type="Proteomes" id="UP000188184">
    <property type="component" value="Chromosome"/>
</dbReference>
<dbReference type="EMBL" id="CP019640">
    <property type="protein sequence ID" value="AQQ52451.1"/>
    <property type="molecule type" value="Genomic_DNA"/>
</dbReference>
<organism evidence="1 2">
    <name type="scientific">Planococcus lenghuensis</name>
    <dbReference type="NCBI Taxonomy" id="2213202"/>
    <lineage>
        <taxon>Bacteria</taxon>
        <taxon>Bacillati</taxon>
        <taxon>Bacillota</taxon>
        <taxon>Bacilli</taxon>
        <taxon>Bacillales</taxon>
        <taxon>Caryophanaceae</taxon>
        <taxon>Planococcus</taxon>
    </lineage>
</organism>
<evidence type="ECO:0000313" key="2">
    <source>
        <dbReference type="Proteomes" id="UP000188184"/>
    </source>
</evidence>
<proteinExistence type="predicted"/>
<reference evidence="1 2" key="1">
    <citation type="submission" date="2017-02" db="EMBL/GenBank/DDBJ databases">
        <title>The complete genomic sequence of a novel cold adapted crude oil-degrading bacterium Planococcus qaidamina Y42.</title>
        <authorList>
            <person name="Yang R."/>
        </authorList>
    </citation>
    <scope>NUCLEOTIDE SEQUENCE [LARGE SCALE GENOMIC DNA]</scope>
    <source>
        <strain evidence="1 2">Y42</strain>
    </source>
</reference>
<dbReference type="SUPFAM" id="SSF52833">
    <property type="entry name" value="Thioredoxin-like"/>
    <property type="match status" value="1"/>
</dbReference>
<gene>
    <name evidence="1" type="ORF">B0X71_04550</name>
</gene>
<protein>
    <submittedName>
        <fullName evidence="1">Thioredoxin family protein</fullName>
    </submittedName>
</protein>
<dbReference type="AlphaFoldDB" id="A0A1Q2KW81"/>
<dbReference type="RefSeq" id="WP_077588335.1">
    <property type="nucleotide sequence ID" value="NZ_CP019640.1"/>
</dbReference>
<name>A0A1Q2KW81_9BACL</name>
<dbReference type="OrthoDB" id="6120799at2"/>
<sequence>MRTEQQYFEDALPLEKYMAQMEVHQEKSYQVYERFELPEDEAFFDLLREKQPHVLAITEDWCGDAMMNNPILRKVAERADLEIRCVYRDQNLELMDRYLTNGGRSIPKYIILSSTGEVLGTWGPRAPQIQEFVMTEKAKLPDPDDARFELQQKAFHSDLTERFASSEEFWQLVYEDLRNTFREALK</sequence>
<evidence type="ECO:0000313" key="1">
    <source>
        <dbReference type="EMBL" id="AQQ52451.1"/>
    </source>
</evidence>
<keyword evidence="2" id="KW-1185">Reference proteome</keyword>
<dbReference type="InterPro" id="IPR036249">
    <property type="entry name" value="Thioredoxin-like_sf"/>
</dbReference>